<dbReference type="InterPro" id="IPR040025">
    <property type="entry name" value="Znf622/Rei1/Reh1"/>
</dbReference>
<dbReference type="InterPro" id="IPR036236">
    <property type="entry name" value="Znf_C2H2_sf"/>
</dbReference>
<evidence type="ECO:0000256" key="4">
    <source>
        <dbReference type="ARBA" id="ARBA00022723"/>
    </source>
</evidence>
<dbReference type="PANTHER" id="PTHR13182:SF8">
    <property type="entry name" value="CYTOPLASMIC 60S SUBUNIT BIOGENESIS FACTOR ZNF622"/>
    <property type="match status" value="1"/>
</dbReference>
<evidence type="ECO:0000256" key="6">
    <source>
        <dbReference type="ARBA" id="ARBA00022771"/>
    </source>
</evidence>
<dbReference type="PANTHER" id="PTHR13182">
    <property type="entry name" value="ZINC FINGER PROTEIN 622"/>
    <property type="match status" value="1"/>
</dbReference>
<dbReference type="GO" id="GO:0003676">
    <property type="term" value="F:nucleic acid binding"/>
    <property type="evidence" value="ECO:0007669"/>
    <property type="project" value="InterPro"/>
</dbReference>
<name>A0A1R1YKZ2_9FUNG</name>
<dbReference type="GO" id="GO:0008270">
    <property type="term" value="F:zinc ion binding"/>
    <property type="evidence" value="ECO:0007669"/>
    <property type="project" value="UniProtKB-KW"/>
</dbReference>
<protein>
    <submittedName>
        <fullName evidence="12">Cytoplasmic 60S subunit biogenesis factor</fullName>
    </submittedName>
</protein>
<sequence length="478" mass="54149">MDLSLDSSILFTCLACQVAFHTSEQQRAHYQTDWHRYNLKRKVVQLPPVDAEGFAQRLLAQKNKEAQNDKVSVGADCQVCKKYYSSKNAFENHINSKKHKDAELLLVKNMQKQEDNLAIAELINENSKDEDFPLSENESETDSHASKPALQTTTTTTTRFNNLSINNDLLSEIKEHRNIEKKLNKQLDSATSEAEILNLIEKKMKIARRLEIEDCLFCNHRASSLKQNIEHMQIDHSFFIPDSEYLVDLKGLIGYLGEKVTVANVCLYCNGRGKGLKSLEAVRRHMVDLGHCKIAYETEVDVLEISDYYDFSSTYPDDVDYSDISNGANADPSELKSGAKRALSGQVYLQEEDGELILPNGNRIGHRSLKHIYDQNLSFAEEKESVQIHRLLTSQEVQEEETTVATTAASRSELAVKSLSNRRSGPRSKAVIMALPGGKQIWKDMVNVKEKKFHADFNARIGMKANGLQKHFRQQNPI</sequence>
<dbReference type="InterPro" id="IPR022755">
    <property type="entry name" value="Znf_C2H2_jaz"/>
</dbReference>
<dbReference type="Gene3D" id="3.30.160.60">
    <property type="entry name" value="Classic Zinc Finger"/>
    <property type="match status" value="1"/>
</dbReference>
<gene>
    <name evidence="12" type="ORF">AYI69_g2974</name>
</gene>
<dbReference type="SMART" id="SM00355">
    <property type="entry name" value="ZnF_C2H2"/>
    <property type="match status" value="4"/>
</dbReference>
<dbReference type="InterPro" id="IPR013087">
    <property type="entry name" value="Znf_C2H2_type"/>
</dbReference>
<dbReference type="PROSITE" id="PS00028">
    <property type="entry name" value="ZINC_FINGER_C2H2_1"/>
    <property type="match status" value="2"/>
</dbReference>
<evidence type="ECO:0000256" key="7">
    <source>
        <dbReference type="ARBA" id="ARBA00022833"/>
    </source>
</evidence>
<feature type="region of interest" description="Disordered" evidence="10">
    <location>
        <begin position="129"/>
        <end position="157"/>
    </location>
</feature>
<keyword evidence="2" id="KW-0963">Cytoplasm</keyword>
<organism evidence="12 13">
    <name type="scientific">Smittium culicis</name>
    <dbReference type="NCBI Taxonomy" id="133412"/>
    <lineage>
        <taxon>Eukaryota</taxon>
        <taxon>Fungi</taxon>
        <taxon>Fungi incertae sedis</taxon>
        <taxon>Zoopagomycota</taxon>
        <taxon>Kickxellomycotina</taxon>
        <taxon>Harpellomycetes</taxon>
        <taxon>Harpellales</taxon>
        <taxon>Legeriomycetaceae</taxon>
        <taxon>Smittium</taxon>
    </lineage>
</organism>
<comment type="subcellular location">
    <subcellularLocation>
        <location evidence="1">Cytoplasm</location>
    </subcellularLocation>
</comment>
<evidence type="ECO:0000313" key="13">
    <source>
        <dbReference type="Proteomes" id="UP000187429"/>
    </source>
</evidence>
<dbReference type="Pfam" id="PF12756">
    <property type="entry name" value="zf-C2H2_2"/>
    <property type="match status" value="1"/>
</dbReference>
<keyword evidence="3" id="KW-0690">Ribosome biogenesis</keyword>
<dbReference type="Pfam" id="PF12171">
    <property type="entry name" value="zf-C2H2_jaz"/>
    <property type="match status" value="1"/>
</dbReference>
<dbReference type="GO" id="GO:0042273">
    <property type="term" value="P:ribosomal large subunit biogenesis"/>
    <property type="evidence" value="ECO:0007669"/>
    <property type="project" value="TreeGrafter"/>
</dbReference>
<feature type="coiled-coil region" evidence="9">
    <location>
        <begin position="166"/>
        <end position="193"/>
    </location>
</feature>
<evidence type="ECO:0000256" key="5">
    <source>
        <dbReference type="ARBA" id="ARBA00022737"/>
    </source>
</evidence>
<evidence type="ECO:0000256" key="10">
    <source>
        <dbReference type="SAM" id="MobiDB-lite"/>
    </source>
</evidence>
<dbReference type="SMART" id="SM00451">
    <property type="entry name" value="ZnF_U1"/>
    <property type="match status" value="2"/>
</dbReference>
<reference evidence="13" key="1">
    <citation type="submission" date="2017-01" db="EMBL/GenBank/DDBJ databases">
        <authorList>
            <person name="Wang Y."/>
            <person name="White M."/>
            <person name="Kvist S."/>
            <person name="Moncalvo J.-M."/>
        </authorList>
    </citation>
    <scope>NUCLEOTIDE SEQUENCE [LARGE SCALE GENOMIC DNA]</scope>
    <source>
        <strain evidence="13">ID-206-W2</strain>
    </source>
</reference>
<dbReference type="GO" id="GO:0005737">
    <property type="term" value="C:cytoplasm"/>
    <property type="evidence" value="ECO:0007669"/>
    <property type="project" value="UniProtKB-SubCell"/>
</dbReference>
<evidence type="ECO:0000313" key="12">
    <source>
        <dbReference type="EMBL" id="OMJ27589.1"/>
    </source>
</evidence>
<proteinExistence type="inferred from homology"/>
<evidence type="ECO:0000256" key="1">
    <source>
        <dbReference type="ARBA" id="ARBA00004496"/>
    </source>
</evidence>
<dbReference type="EMBL" id="LSSM01000929">
    <property type="protein sequence ID" value="OMJ27589.1"/>
    <property type="molecule type" value="Genomic_DNA"/>
</dbReference>
<evidence type="ECO:0000256" key="2">
    <source>
        <dbReference type="ARBA" id="ARBA00022490"/>
    </source>
</evidence>
<feature type="domain" description="C2H2-type" evidence="11">
    <location>
        <begin position="13"/>
        <end position="35"/>
    </location>
</feature>
<keyword evidence="7" id="KW-0862">Zinc</keyword>
<dbReference type="InterPro" id="IPR041661">
    <property type="entry name" value="ZN622/Rei1/Reh1_Znf-C2H2"/>
</dbReference>
<dbReference type="GO" id="GO:0030687">
    <property type="term" value="C:preribosome, large subunit precursor"/>
    <property type="evidence" value="ECO:0007669"/>
    <property type="project" value="TreeGrafter"/>
</dbReference>
<keyword evidence="13" id="KW-1185">Reference proteome</keyword>
<dbReference type="Proteomes" id="UP000187429">
    <property type="component" value="Unassembled WGS sequence"/>
</dbReference>
<evidence type="ECO:0000256" key="3">
    <source>
        <dbReference type="ARBA" id="ARBA00022517"/>
    </source>
</evidence>
<evidence type="ECO:0000256" key="8">
    <source>
        <dbReference type="ARBA" id="ARBA00034126"/>
    </source>
</evidence>
<keyword evidence="4" id="KW-0479">Metal-binding</keyword>
<evidence type="ECO:0000259" key="11">
    <source>
        <dbReference type="PROSITE" id="PS00028"/>
    </source>
</evidence>
<comment type="caution">
    <text evidence="12">The sequence shown here is derived from an EMBL/GenBank/DDBJ whole genome shotgun (WGS) entry which is preliminary data.</text>
</comment>
<keyword evidence="6" id="KW-0863">Zinc-finger</keyword>
<feature type="domain" description="C2H2-type" evidence="11">
    <location>
        <begin position="77"/>
        <end position="99"/>
    </location>
</feature>
<dbReference type="OrthoDB" id="19329at2759"/>
<dbReference type="AlphaFoldDB" id="A0A1R1YKZ2"/>
<comment type="similarity">
    <text evidence="8">Belongs to the REI1 family.</text>
</comment>
<keyword evidence="5" id="KW-0677">Repeat</keyword>
<dbReference type="SUPFAM" id="SSF57667">
    <property type="entry name" value="beta-beta-alpha zinc fingers"/>
    <property type="match status" value="2"/>
</dbReference>
<accession>A0A1R1YKZ2</accession>
<dbReference type="InterPro" id="IPR003604">
    <property type="entry name" value="Matrin/U1-like-C_Znf_C2H2"/>
</dbReference>
<evidence type="ECO:0000256" key="9">
    <source>
        <dbReference type="SAM" id="Coils"/>
    </source>
</evidence>
<keyword evidence="9" id="KW-0175">Coiled coil</keyword>